<reference evidence="1 2" key="1">
    <citation type="submission" date="2019-07" db="EMBL/GenBank/DDBJ databases">
        <title>Caenimonas sedimenti sp. nov., isolated from activated sludge.</title>
        <authorList>
            <person name="Xu J."/>
        </authorList>
    </citation>
    <scope>NUCLEOTIDE SEQUENCE [LARGE SCALE GENOMIC DNA]</scope>
    <source>
        <strain evidence="1 2">HX-9-20</strain>
    </source>
</reference>
<dbReference type="InterPro" id="IPR002187">
    <property type="entry name" value="N-reg_PII"/>
</dbReference>
<dbReference type="SUPFAM" id="SSF54913">
    <property type="entry name" value="GlnB-like"/>
    <property type="match status" value="1"/>
</dbReference>
<dbReference type="OrthoDB" id="8480258at2"/>
<dbReference type="InterPro" id="IPR015867">
    <property type="entry name" value="N-reg_PII/ATP_PRibTrfase_C"/>
</dbReference>
<gene>
    <name evidence="1" type="ORF">FN976_23915</name>
</gene>
<proteinExistence type="predicted"/>
<keyword evidence="2" id="KW-1185">Reference proteome</keyword>
<dbReference type="InterPro" id="IPR011322">
    <property type="entry name" value="N-reg_PII-like_a/b"/>
</dbReference>
<dbReference type="Proteomes" id="UP000318199">
    <property type="component" value="Unassembled WGS sequence"/>
</dbReference>
<dbReference type="AlphaFoldDB" id="A0A562ZI62"/>
<dbReference type="RefSeq" id="WP_145895652.1">
    <property type="nucleotide sequence ID" value="NZ_VOBQ01000021.1"/>
</dbReference>
<organism evidence="1 2">
    <name type="scientific">Caenimonas sedimenti</name>
    <dbReference type="NCBI Taxonomy" id="2596921"/>
    <lineage>
        <taxon>Bacteria</taxon>
        <taxon>Pseudomonadati</taxon>
        <taxon>Pseudomonadota</taxon>
        <taxon>Betaproteobacteria</taxon>
        <taxon>Burkholderiales</taxon>
        <taxon>Comamonadaceae</taxon>
        <taxon>Caenimonas</taxon>
    </lineage>
</organism>
<dbReference type="GO" id="GO:0006808">
    <property type="term" value="P:regulation of nitrogen utilization"/>
    <property type="evidence" value="ECO:0007669"/>
    <property type="project" value="InterPro"/>
</dbReference>
<evidence type="ECO:0000313" key="2">
    <source>
        <dbReference type="Proteomes" id="UP000318199"/>
    </source>
</evidence>
<protein>
    <submittedName>
        <fullName evidence="1">P-II family nitrogen regulator</fullName>
    </submittedName>
</protein>
<name>A0A562ZI62_9BURK</name>
<sequence length="112" mass="12414">MKEIKAYVHRDRVADVIAGLKDSTIWGGHKGDARHNLAVYLIRAMVGTASAEDRHYSTELGDEVVNEYKLELICQDAEADEIVQLIVATARTGTALGGWITVNDLVRVERIH</sequence>
<accession>A0A562ZI62</accession>
<dbReference type="Gene3D" id="3.30.70.120">
    <property type="match status" value="1"/>
</dbReference>
<dbReference type="PROSITE" id="PS51343">
    <property type="entry name" value="PII_GLNB_DOM"/>
    <property type="match status" value="1"/>
</dbReference>
<comment type="caution">
    <text evidence="1">The sequence shown here is derived from an EMBL/GenBank/DDBJ whole genome shotgun (WGS) entry which is preliminary data.</text>
</comment>
<dbReference type="EMBL" id="VOBQ01000021">
    <property type="protein sequence ID" value="TWO67998.1"/>
    <property type="molecule type" value="Genomic_DNA"/>
</dbReference>
<dbReference type="GO" id="GO:0030234">
    <property type="term" value="F:enzyme regulator activity"/>
    <property type="evidence" value="ECO:0007669"/>
    <property type="project" value="InterPro"/>
</dbReference>
<evidence type="ECO:0000313" key="1">
    <source>
        <dbReference type="EMBL" id="TWO67998.1"/>
    </source>
</evidence>